<feature type="domain" description="CCHC-type" evidence="2">
    <location>
        <begin position="135"/>
        <end position="149"/>
    </location>
</feature>
<comment type="caution">
    <text evidence="4">The sequence shown here is derived from an EMBL/GenBank/DDBJ whole genome shotgun (WGS) entry which is preliminary data.</text>
</comment>
<keyword evidence="1" id="KW-0863">Zinc-finger</keyword>
<dbReference type="EMBL" id="JASPKY010000414">
    <property type="protein sequence ID" value="KAK9701417.1"/>
    <property type="molecule type" value="Genomic_DNA"/>
</dbReference>
<evidence type="ECO:0000313" key="5">
    <source>
        <dbReference type="Proteomes" id="UP001458880"/>
    </source>
</evidence>
<gene>
    <name evidence="4" type="ORF">QE152_g30635</name>
    <name evidence="3" type="ORF">QE152_g30673</name>
</gene>
<dbReference type="SMART" id="SM00343">
    <property type="entry name" value="ZnF_C2HC"/>
    <property type="match status" value="1"/>
</dbReference>
<dbReference type="Gene3D" id="4.10.60.10">
    <property type="entry name" value="Zinc finger, CCHC-type"/>
    <property type="match status" value="1"/>
</dbReference>
<evidence type="ECO:0000256" key="1">
    <source>
        <dbReference type="PROSITE-ProRule" id="PRU00047"/>
    </source>
</evidence>
<protein>
    <submittedName>
        <fullName evidence="4">Zinc knuckle</fullName>
    </submittedName>
</protein>
<reference evidence="4" key="1">
    <citation type="submission" date="2023-05" db="EMBL/GenBank/DDBJ databases">
        <authorList>
            <person name="Nardi F."/>
            <person name="Carapelli A."/>
            <person name="Cucini C."/>
        </authorList>
    </citation>
    <scope>NUCLEOTIDE SEQUENCE</scope>
    <source>
        <strain evidence="4">DMR45628</strain>
        <tissue evidence="4">Testes</tissue>
    </source>
</reference>
<dbReference type="AlphaFoldDB" id="A0AAW1JDW2"/>
<keyword evidence="1" id="KW-0479">Metal-binding</keyword>
<keyword evidence="1" id="KW-0862">Zinc</keyword>
<organism evidence="4 5">
    <name type="scientific">Popillia japonica</name>
    <name type="common">Japanese beetle</name>
    <dbReference type="NCBI Taxonomy" id="7064"/>
    <lineage>
        <taxon>Eukaryota</taxon>
        <taxon>Metazoa</taxon>
        <taxon>Ecdysozoa</taxon>
        <taxon>Arthropoda</taxon>
        <taxon>Hexapoda</taxon>
        <taxon>Insecta</taxon>
        <taxon>Pterygota</taxon>
        <taxon>Neoptera</taxon>
        <taxon>Endopterygota</taxon>
        <taxon>Coleoptera</taxon>
        <taxon>Polyphaga</taxon>
        <taxon>Scarabaeiformia</taxon>
        <taxon>Scarabaeidae</taxon>
        <taxon>Rutelinae</taxon>
        <taxon>Popillia</taxon>
    </lineage>
</organism>
<dbReference type="GO" id="GO:0008270">
    <property type="term" value="F:zinc ion binding"/>
    <property type="evidence" value="ECO:0007669"/>
    <property type="project" value="UniProtKB-KW"/>
</dbReference>
<evidence type="ECO:0000313" key="3">
    <source>
        <dbReference type="EMBL" id="KAK9701341.1"/>
    </source>
</evidence>
<dbReference type="GO" id="GO:0003676">
    <property type="term" value="F:nucleic acid binding"/>
    <property type="evidence" value="ECO:0007669"/>
    <property type="project" value="InterPro"/>
</dbReference>
<dbReference type="PROSITE" id="PS50158">
    <property type="entry name" value="ZF_CCHC"/>
    <property type="match status" value="1"/>
</dbReference>
<evidence type="ECO:0000313" key="4">
    <source>
        <dbReference type="EMBL" id="KAK9701417.1"/>
    </source>
</evidence>
<dbReference type="Proteomes" id="UP001458880">
    <property type="component" value="Unassembled WGS sequence"/>
</dbReference>
<dbReference type="Pfam" id="PF00098">
    <property type="entry name" value="zf-CCHC"/>
    <property type="match status" value="1"/>
</dbReference>
<name>A0AAW1JDW2_POPJA</name>
<sequence>MKPENEASLNKFLICCRTQASNCSFGKSEEETREINIKDKLIDTWAPVYLKKKLLEKELPLNEVVDQCQIYEQTHNQSSAMQEKEKLLKAEQINRIEQSRKQTNWETMKPMNCSRCGGDHDISNVKNCPAINTQCHKCGRPGHFARRCRIIIKM</sequence>
<evidence type="ECO:0000259" key="2">
    <source>
        <dbReference type="PROSITE" id="PS50158"/>
    </source>
</evidence>
<reference evidence="4 5" key="2">
    <citation type="journal article" date="2024" name="BMC Genomics">
        <title>De novo assembly and annotation of Popillia japonica's genome with initial clues to its potential as an invasive pest.</title>
        <authorList>
            <person name="Cucini C."/>
            <person name="Boschi S."/>
            <person name="Funari R."/>
            <person name="Cardaioli E."/>
            <person name="Iannotti N."/>
            <person name="Marturano G."/>
            <person name="Paoli F."/>
            <person name="Bruttini M."/>
            <person name="Carapelli A."/>
            <person name="Frati F."/>
            <person name="Nardi F."/>
        </authorList>
    </citation>
    <scope>NUCLEOTIDE SEQUENCE [LARGE SCALE GENOMIC DNA]</scope>
    <source>
        <strain evidence="4">DMR45628</strain>
    </source>
</reference>
<proteinExistence type="predicted"/>
<dbReference type="EMBL" id="JASPKY010000416">
    <property type="protein sequence ID" value="KAK9701341.1"/>
    <property type="molecule type" value="Genomic_DNA"/>
</dbReference>
<keyword evidence="5" id="KW-1185">Reference proteome</keyword>
<accession>A0AAW1JDW2</accession>
<dbReference type="InterPro" id="IPR001878">
    <property type="entry name" value="Znf_CCHC"/>
</dbReference>